<reference evidence="6" key="1">
    <citation type="submission" date="2019-01" db="EMBL/GenBank/DDBJ databases">
        <title>Sinorhodobacter populi sp. nov. isolated from the symptomatic bark tissue of Populus euramericana canker.</title>
        <authorList>
            <person name="Li Y."/>
        </authorList>
    </citation>
    <scope>NUCLEOTIDE SEQUENCE [LARGE SCALE GENOMIC DNA]</scope>
    <source>
        <strain evidence="6">CGMCC 1.12963</strain>
    </source>
</reference>
<dbReference type="Proteomes" id="UP000288071">
    <property type="component" value="Unassembled WGS sequence"/>
</dbReference>
<dbReference type="SUPFAM" id="SSF53448">
    <property type="entry name" value="Nucleotide-diphospho-sugar transferases"/>
    <property type="match status" value="1"/>
</dbReference>
<feature type="region of interest" description="Disordered" evidence="4">
    <location>
        <begin position="1"/>
        <end position="26"/>
    </location>
</feature>
<dbReference type="PANTHER" id="PTHR21461">
    <property type="entry name" value="GLYCOSYLTRANSFERASE FAMILY 92 PROTEIN"/>
    <property type="match status" value="1"/>
</dbReference>
<feature type="compositionally biased region" description="Basic and acidic residues" evidence="4">
    <location>
        <begin position="1"/>
        <end position="11"/>
    </location>
</feature>
<keyword evidence="3" id="KW-0472">Membrane</keyword>
<proteinExistence type="predicted"/>
<organism evidence="5 6">
    <name type="scientific">Paenirhodobacter huangdaonensis</name>
    <dbReference type="NCBI Taxonomy" id="2501515"/>
    <lineage>
        <taxon>Bacteria</taxon>
        <taxon>Pseudomonadati</taxon>
        <taxon>Pseudomonadota</taxon>
        <taxon>Alphaproteobacteria</taxon>
        <taxon>Rhodobacterales</taxon>
        <taxon>Rhodobacter group</taxon>
        <taxon>Paenirhodobacter</taxon>
    </lineage>
</organism>
<reference evidence="5 6" key="2">
    <citation type="submission" date="2019-01" db="EMBL/GenBank/DDBJ databases">
        <title>Sinorhodobacter populi sp. nov. isolated from the symptomatic bark tissue of Populus euramericana canker.</title>
        <authorList>
            <person name="Xu G."/>
        </authorList>
    </citation>
    <scope>NUCLEOTIDE SEQUENCE [LARGE SCALE GENOMIC DNA]</scope>
    <source>
        <strain evidence="5 6">CGMCC 1.12963</strain>
    </source>
</reference>
<evidence type="ECO:0000256" key="4">
    <source>
        <dbReference type="SAM" id="MobiDB-lite"/>
    </source>
</evidence>
<dbReference type="GO" id="GO:0016020">
    <property type="term" value="C:membrane"/>
    <property type="evidence" value="ECO:0007669"/>
    <property type="project" value="UniProtKB-SubCell"/>
</dbReference>
<gene>
    <name evidence="5" type="ORF">EOW66_04815</name>
</gene>
<evidence type="ECO:0000313" key="5">
    <source>
        <dbReference type="EMBL" id="RWR53940.1"/>
    </source>
</evidence>
<evidence type="ECO:0000313" key="6">
    <source>
        <dbReference type="Proteomes" id="UP000288071"/>
    </source>
</evidence>
<dbReference type="AlphaFoldDB" id="A0A3S3M148"/>
<comment type="caution">
    <text evidence="5">The sequence shown here is derived from an EMBL/GenBank/DDBJ whole genome shotgun (WGS) entry which is preliminary data.</text>
</comment>
<dbReference type="GO" id="GO:0005737">
    <property type="term" value="C:cytoplasm"/>
    <property type="evidence" value="ECO:0007669"/>
    <property type="project" value="TreeGrafter"/>
</dbReference>
<keyword evidence="2" id="KW-0812">Transmembrane</keyword>
<evidence type="ECO:0000256" key="2">
    <source>
        <dbReference type="ARBA" id="ARBA00022692"/>
    </source>
</evidence>
<dbReference type="Pfam" id="PF13704">
    <property type="entry name" value="Glyco_tranf_2_4"/>
    <property type="match status" value="1"/>
</dbReference>
<comment type="subcellular location">
    <subcellularLocation>
        <location evidence="1">Membrane</location>
        <topology evidence="1">Single-pass membrane protein</topology>
    </subcellularLocation>
</comment>
<protein>
    <submittedName>
        <fullName evidence="5">Glycosyltransferase family 2 protein</fullName>
    </submittedName>
</protein>
<keyword evidence="6" id="KW-1185">Reference proteome</keyword>
<evidence type="ECO:0000256" key="1">
    <source>
        <dbReference type="ARBA" id="ARBA00004167"/>
    </source>
</evidence>
<evidence type="ECO:0000256" key="3">
    <source>
        <dbReference type="ARBA" id="ARBA00022989"/>
    </source>
</evidence>
<dbReference type="EMBL" id="SAVA01000002">
    <property type="protein sequence ID" value="RWR53940.1"/>
    <property type="molecule type" value="Genomic_DNA"/>
</dbReference>
<dbReference type="PANTHER" id="PTHR21461:SF69">
    <property type="entry name" value="GLYCOSYLTRANSFERASE FAMILY 92 PROTEIN"/>
    <property type="match status" value="1"/>
</dbReference>
<keyword evidence="3" id="KW-1133">Transmembrane helix</keyword>
<dbReference type="InterPro" id="IPR029044">
    <property type="entry name" value="Nucleotide-diphossugar_trans"/>
</dbReference>
<dbReference type="GO" id="GO:0016757">
    <property type="term" value="F:glycosyltransferase activity"/>
    <property type="evidence" value="ECO:0007669"/>
    <property type="project" value="TreeGrafter"/>
</dbReference>
<name>A0A3S3M148_9RHOB</name>
<accession>A0A3S3M148</accession>
<sequence>MWGRPSIERARPARPRARPRWQEPPAGVFGPGKWAFFLAKILPAERPARRPGAAMTGSSPRVAIVTTMKNEGAFLLEWLAHYRVLGATSFYVAHNDCEDGQPEMLARLAGMGLVRPHATRATEHGGIQRAALRQARWYEEVTQAEWIWVCDADEFLVVKTGDGSFAALIGATPGVDVIGVSWRQFGSAGITGYDPAPVTRQFTRCERPPRVAYVKSLFRRLPEMARIGVHMPHPREGVEMARAIAGGAPWRNGRGGLILRADTRVAQVNHYALRARDSFLVKRDRGRVNHAGEDMGADYWARFERNEVEDHAIARYDAAVTAELAALRADPELARLEAAARDWHRARIAALHARPDWAAFSARLAAGAM</sequence>
<keyword evidence="5" id="KW-0808">Transferase</keyword>